<keyword evidence="1" id="KW-0812">Transmembrane</keyword>
<evidence type="ECO:0000313" key="3">
    <source>
        <dbReference type="Proteomes" id="UP000034753"/>
    </source>
</evidence>
<name>A0A0G0ZD41_9BACT</name>
<dbReference type="AlphaFoldDB" id="A0A0G0ZD41"/>
<keyword evidence="1" id="KW-0472">Membrane</keyword>
<feature type="transmembrane region" description="Helical" evidence="1">
    <location>
        <begin position="39"/>
        <end position="58"/>
    </location>
</feature>
<reference evidence="2 3" key="1">
    <citation type="journal article" date="2015" name="Nature">
        <title>rRNA introns, odd ribosomes, and small enigmatic genomes across a large radiation of phyla.</title>
        <authorList>
            <person name="Brown C.T."/>
            <person name="Hug L.A."/>
            <person name="Thomas B.C."/>
            <person name="Sharon I."/>
            <person name="Castelle C.J."/>
            <person name="Singh A."/>
            <person name="Wilkins M.J."/>
            <person name="Williams K.H."/>
            <person name="Banfield J.F."/>
        </authorList>
    </citation>
    <scope>NUCLEOTIDE SEQUENCE [LARGE SCALE GENOMIC DNA]</scope>
</reference>
<comment type="caution">
    <text evidence="2">The sequence shown here is derived from an EMBL/GenBank/DDBJ whole genome shotgun (WGS) entry which is preliminary data.</text>
</comment>
<evidence type="ECO:0000313" key="2">
    <source>
        <dbReference type="EMBL" id="KKS10958.1"/>
    </source>
</evidence>
<protein>
    <submittedName>
        <fullName evidence="2">Uncharacterized protein</fullName>
    </submittedName>
</protein>
<proteinExistence type="predicted"/>
<accession>A0A0G0ZD41</accession>
<sequence>MKLKEAVKALLILSFLWLVAMLLVRGILVANPESERELAFYVMTFFIGFGFYVAYYIGKEKNPLE</sequence>
<keyword evidence="1" id="KW-1133">Transmembrane helix</keyword>
<gene>
    <name evidence="2" type="ORF">UU67_C0090G0003</name>
</gene>
<dbReference type="EMBL" id="LCBN01000090">
    <property type="protein sequence ID" value="KKS10958.1"/>
    <property type="molecule type" value="Genomic_DNA"/>
</dbReference>
<dbReference type="Proteomes" id="UP000034753">
    <property type="component" value="Unassembled WGS sequence"/>
</dbReference>
<evidence type="ECO:0000256" key="1">
    <source>
        <dbReference type="SAM" id="Phobius"/>
    </source>
</evidence>
<organism evidence="2 3">
    <name type="scientific">Candidatus Daviesbacteria bacterium GW2011_GWB1_41_5</name>
    <dbReference type="NCBI Taxonomy" id="1618429"/>
    <lineage>
        <taxon>Bacteria</taxon>
        <taxon>Candidatus Daviesiibacteriota</taxon>
    </lineage>
</organism>